<evidence type="ECO:0000256" key="7">
    <source>
        <dbReference type="ARBA" id="ARBA00052755"/>
    </source>
</evidence>
<dbReference type="GO" id="GO:0008270">
    <property type="term" value="F:zinc ion binding"/>
    <property type="evidence" value="ECO:0007669"/>
    <property type="project" value="UniProtKB-ARBA"/>
</dbReference>
<feature type="active site" description="Proton donor/acceptor" evidence="11">
    <location>
        <position position="277"/>
    </location>
</feature>
<gene>
    <name evidence="12" type="ORF">SAMN04488243_1022</name>
</gene>
<dbReference type="EMBL" id="FNBC01000002">
    <property type="protein sequence ID" value="SDE46411.1"/>
    <property type="molecule type" value="Genomic_DNA"/>
</dbReference>
<keyword evidence="2 9" id="KW-0645">Protease</keyword>
<dbReference type="PROSITE" id="PS52034">
    <property type="entry name" value="PEPTIDASE_M32"/>
    <property type="match status" value="1"/>
</dbReference>
<keyword evidence="5 10" id="KW-0862">Zinc</keyword>
<protein>
    <recommendedName>
        <fullName evidence="9">Metal-dependent carboxypeptidase</fullName>
        <ecNumber evidence="9">3.4.17.19</ecNumber>
    </recommendedName>
</protein>
<comment type="catalytic activity">
    <reaction evidence="7 9">
        <text>Release of a C-terminal amino acid with broad specificity, except for -Pro.</text>
        <dbReference type="EC" id="3.4.17.19"/>
    </reaction>
</comment>
<comment type="function">
    <text evidence="9">Broad specificity carboxypetidase that releases amino acids sequentially from the C-terminus, including neutral, aromatic, polar and basic residues.</text>
</comment>
<evidence type="ECO:0000256" key="1">
    <source>
        <dbReference type="ARBA" id="ARBA00022645"/>
    </source>
</evidence>
<dbReference type="PANTHER" id="PTHR34217:SF1">
    <property type="entry name" value="CARBOXYPEPTIDASE 1"/>
    <property type="match status" value="1"/>
</dbReference>
<dbReference type="GO" id="GO:0006508">
    <property type="term" value="P:proteolysis"/>
    <property type="evidence" value="ECO:0007669"/>
    <property type="project" value="UniProtKB-UniRule"/>
</dbReference>
<comment type="similarity">
    <text evidence="8 9">Belongs to the peptidase M32 family.</text>
</comment>
<keyword evidence="4 9" id="KW-0378">Hydrolase</keyword>
<dbReference type="PRINTS" id="PR00998">
    <property type="entry name" value="CRBOXYPTASET"/>
</dbReference>
<comment type="cofactor">
    <cofactor evidence="10">
        <name>Zn(2+)</name>
        <dbReference type="ChEBI" id="CHEBI:29105"/>
    </cofactor>
    <text evidence="10">Binds 1 zinc ion per subunit.</text>
</comment>
<dbReference type="SUPFAM" id="SSF55486">
    <property type="entry name" value="Metalloproteases ('zincins'), catalytic domain"/>
    <property type="match status" value="1"/>
</dbReference>
<keyword evidence="13" id="KW-1185">Reference proteome</keyword>
<dbReference type="Pfam" id="PF02074">
    <property type="entry name" value="Peptidase_M32"/>
    <property type="match status" value="1"/>
</dbReference>
<organism evidence="12 13">
    <name type="scientific">Thermus arciformis</name>
    <dbReference type="NCBI Taxonomy" id="482827"/>
    <lineage>
        <taxon>Bacteria</taxon>
        <taxon>Thermotogati</taxon>
        <taxon>Deinococcota</taxon>
        <taxon>Deinococci</taxon>
        <taxon>Thermales</taxon>
        <taxon>Thermaceae</taxon>
        <taxon>Thermus</taxon>
    </lineage>
</organism>
<feature type="binding site" evidence="10">
    <location>
        <position position="276"/>
    </location>
    <ligand>
        <name>Zn(2+)</name>
        <dbReference type="ChEBI" id="CHEBI:29105"/>
        <note>catalytic</note>
    </ligand>
</feature>
<evidence type="ECO:0000313" key="12">
    <source>
        <dbReference type="EMBL" id="SDE46411.1"/>
    </source>
</evidence>
<dbReference type="FunFam" id="1.10.1370.30:FF:000003">
    <property type="entry name" value="Thermostable carboxypeptidase 1"/>
    <property type="match status" value="1"/>
</dbReference>
<dbReference type="GO" id="GO:0004181">
    <property type="term" value="F:metallocarboxypeptidase activity"/>
    <property type="evidence" value="ECO:0007669"/>
    <property type="project" value="UniProtKB-UniRule"/>
</dbReference>
<dbReference type="AlphaFoldDB" id="A0A1G7D4I3"/>
<evidence type="ECO:0000313" key="13">
    <source>
        <dbReference type="Proteomes" id="UP000199446"/>
    </source>
</evidence>
<proteinExistence type="inferred from homology"/>
<dbReference type="InterPro" id="IPR001333">
    <property type="entry name" value="Peptidase_M32_Taq"/>
</dbReference>
<dbReference type="PANTHER" id="PTHR34217">
    <property type="entry name" value="METAL-DEPENDENT CARBOXYPEPTIDASE"/>
    <property type="match status" value="1"/>
</dbReference>
<dbReference type="Gene3D" id="1.10.1370.30">
    <property type="match status" value="1"/>
</dbReference>
<evidence type="ECO:0000256" key="10">
    <source>
        <dbReference type="PIRSR" id="PIRSR006615-1"/>
    </source>
</evidence>
<evidence type="ECO:0000256" key="9">
    <source>
        <dbReference type="PIRNR" id="PIRNR006615"/>
    </source>
</evidence>
<dbReference type="CDD" id="cd06460">
    <property type="entry name" value="M32_Taq"/>
    <property type="match status" value="1"/>
</dbReference>
<keyword evidence="1 9" id="KW-0121">Carboxypeptidase</keyword>
<feature type="binding site" evidence="10">
    <location>
        <position position="280"/>
    </location>
    <ligand>
        <name>Zn(2+)</name>
        <dbReference type="ChEBI" id="CHEBI:29105"/>
        <note>catalytic</note>
    </ligand>
</feature>
<dbReference type="Proteomes" id="UP000199446">
    <property type="component" value="Unassembled WGS sequence"/>
</dbReference>
<evidence type="ECO:0000256" key="11">
    <source>
        <dbReference type="PIRSR" id="PIRSR006615-2"/>
    </source>
</evidence>
<name>A0A1G7D4I3_9DEIN</name>
<evidence type="ECO:0000256" key="4">
    <source>
        <dbReference type="ARBA" id="ARBA00022801"/>
    </source>
</evidence>
<dbReference type="STRING" id="482827.SAMN04488243_1022"/>
<dbReference type="PIRSF" id="PIRSF006615">
    <property type="entry name" value="Zn_crbxpep_Taq"/>
    <property type="match status" value="1"/>
</dbReference>
<evidence type="ECO:0000256" key="3">
    <source>
        <dbReference type="ARBA" id="ARBA00022723"/>
    </source>
</evidence>
<evidence type="ECO:0000256" key="8">
    <source>
        <dbReference type="ARBA" id="ARBA00061580"/>
    </source>
</evidence>
<evidence type="ECO:0000256" key="6">
    <source>
        <dbReference type="ARBA" id="ARBA00023049"/>
    </source>
</evidence>
<evidence type="ECO:0000256" key="2">
    <source>
        <dbReference type="ARBA" id="ARBA00022670"/>
    </source>
</evidence>
<dbReference type="EC" id="3.4.17.19" evidence="9"/>
<accession>A0A1G7D4I3</accession>
<evidence type="ECO:0000256" key="5">
    <source>
        <dbReference type="ARBA" id="ARBA00022833"/>
    </source>
</evidence>
<keyword evidence="6 9" id="KW-0482">Metalloprotease</keyword>
<reference evidence="13" key="1">
    <citation type="submission" date="2016-10" db="EMBL/GenBank/DDBJ databases">
        <authorList>
            <person name="Varghese N."/>
            <person name="Submissions S."/>
        </authorList>
    </citation>
    <scope>NUCLEOTIDE SEQUENCE [LARGE SCALE GENOMIC DNA]</scope>
    <source>
        <strain evidence="13">CGMCC 1.6992</strain>
    </source>
</reference>
<feature type="binding site" evidence="10">
    <location>
        <position position="306"/>
    </location>
    <ligand>
        <name>Zn(2+)</name>
        <dbReference type="ChEBI" id="CHEBI:29105"/>
        <note>catalytic</note>
    </ligand>
</feature>
<dbReference type="OrthoDB" id="9772308at2"/>
<keyword evidence="3 9" id="KW-0479">Metal-binding</keyword>
<sequence>MTPETAYQNLLEFQRETAYLASLGALAAWDQRTMIPKKGHEHRARQMAALARLLHARATDPRLEAWLERVEGSPLVADPLSDPAVNVRAWRLAYQRARAIPERLAVELAQARSEGETAWEALRPQDDWKGFLPYLKRLFALVKEEAEILKEVGPDPLDPPFGELYDALLDGYEPGARAKDLELLFAQLRQGLQGLLDRILGSGKRPDTSILHRPFPVEAQRTFALELLLACGYDLEAGRLDPTAHPFEISIGPGDVRITTRYYEDFFNAGIFGTLHEMGHALYEQGLPREHWGTPRGEAVSLGVHESQSRTWENLVGRSLGFWERFFPRAQEVFASLGDVKLQDFHFAINAVEPSLIRVEADEVTYNLHILVRLELELALFRGELPLEDLPGAWEEKYRAYLGVAPKDYKDGVMQDVHWSGGMFGYFPTYTLGNLYAAQFFQKAEAELGPLEPRFARGDFRTFLDWSRARIHAEGSRFRPRALVERVTGAPPSALPFLGYLERKYGSLYGF</sequence>
<dbReference type="RefSeq" id="WP_093004994.1">
    <property type="nucleotide sequence ID" value="NZ_FNBC01000002.1"/>
</dbReference>